<reference evidence="2 3" key="1">
    <citation type="submission" date="2020-10" db="EMBL/GenBank/DDBJ databases">
        <title>Genomic surveiliance of eskapee pathogens from blood stream infections in KZN.</title>
        <authorList>
            <person name="Hetsa B.A."/>
            <person name="Amoako D.G."/>
            <person name="Akebe A.L.K."/>
            <person name="Essack S."/>
        </authorList>
    </citation>
    <scope>NUCLEOTIDE SEQUENCE [LARGE SCALE GENOMIC DNA]</scope>
    <source>
        <strain evidence="2 3">E6</strain>
    </source>
</reference>
<evidence type="ECO:0000313" key="3">
    <source>
        <dbReference type="Proteomes" id="UP000662438"/>
    </source>
</evidence>
<accession>A0ABD4K3N0</accession>
<dbReference type="Pfam" id="PF02753">
    <property type="entry name" value="PapD_C"/>
    <property type="match status" value="1"/>
</dbReference>
<feature type="domain" description="Pili assembly chaperone C-terminal" evidence="1">
    <location>
        <begin position="1"/>
        <end position="55"/>
    </location>
</feature>
<proteinExistence type="predicted"/>
<evidence type="ECO:0000313" key="2">
    <source>
        <dbReference type="EMBL" id="MBF1972742.1"/>
    </source>
</evidence>
<gene>
    <name evidence="2" type="ORF">ISX34_23280</name>
</gene>
<evidence type="ECO:0000259" key="1">
    <source>
        <dbReference type="Pfam" id="PF02753"/>
    </source>
</evidence>
<dbReference type="AlphaFoldDB" id="A0ABD4K3N0"/>
<feature type="non-terminal residue" evidence="2">
    <location>
        <position position="1"/>
    </location>
</feature>
<name>A0ABD4K3N0_9ENTR</name>
<comment type="caution">
    <text evidence="2">The sequence shown here is derived from an EMBL/GenBank/DDBJ whole genome shotgun (WGS) entry which is preliminary data.</text>
</comment>
<dbReference type="Gene3D" id="2.60.40.10">
    <property type="entry name" value="Immunoglobulins"/>
    <property type="match status" value="1"/>
</dbReference>
<dbReference type="Proteomes" id="UP000662438">
    <property type="component" value="Unassembled WGS sequence"/>
</dbReference>
<protein>
    <submittedName>
        <fullName evidence="2">Fimbrial protein StfD</fullName>
    </submittedName>
</protein>
<organism evidence="2 3">
    <name type="scientific">Enterobacter hormaechei</name>
    <dbReference type="NCBI Taxonomy" id="158836"/>
    <lineage>
        <taxon>Bacteria</taxon>
        <taxon>Pseudomonadati</taxon>
        <taxon>Pseudomonadota</taxon>
        <taxon>Gammaproteobacteria</taxon>
        <taxon>Enterobacterales</taxon>
        <taxon>Enterobacteriaceae</taxon>
        <taxon>Enterobacter</taxon>
        <taxon>Enterobacter cloacae complex</taxon>
    </lineage>
</organism>
<dbReference type="InterPro" id="IPR016148">
    <property type="entry name" value="Pili_assmbl_chaperone_C"/>
</dbReference>
<dbReference type="SUPFAM" id="SSF49584">
    <property type="entry name" value="Periplasmic chaperone C-domain"/>
    <property type="match status" value="1"/>
</dbReference>
<dbReference type="InterPro" id="IPR036316">
    <property type="entry name" value="Pili_assmbl_chap_C_dom_sf"/>
</dbReference>
<dbReference type="InterPro" id="IPR013783">
    <property type="entry name" value="Ig-like_fold"/>
</dbReference>
<sequence length="76" mass="8215">TPYHVIISDASTQKKGLTAAGFKPLVMPPKTSQPLKAKMASAPVLTYINDYGARMPLIFRCEGNTCKVDEDQSSKG</sequence>
<dbReference type="EMBL" id="JADIXG010000113">
    <property type="protein sequence ID" value="MBF1972742.1"/>
    <property type="molecule type" value="Genomic_DNA"/>
</dbReference>